<feature type="region of interest" description="Disordered" evidence="7">
    <location>
        <begin position="72"/>
        <end position="91"/>
    </location>
</feature>
<organism evidence="8 9">
    <name type="scientific">Perilla frutescens var. hirtella</name>
    <name type="common">Perilla citriodora</name>
    <name type="synonym">Perilla setoyensis</name>
    <dbReference type="NCBI Taxonomy" id="608512"/>
    <lineage>
        <taxon>Eukaryota</taxon>
        <taxon>Viridiplantae</taxon>
        <taxon>Streptophyta</taxon>
        <taxon>Embryophyta</taxon>
        <taxon>Tracheophyta</taxon>
        <taxon>Spermatophyta</taxon>
        <taxon>Magnoliopsida</taxon>
        <taxon>eudicotyledons</taxon>
        <taxon>Gunneridae</taxon>
        <taxon>Pentapetalae</taxon>
        <taxon>asterids</taxon>
        <taxon>lamiids</taxon>
        <taxon>Lamiales</taxon>
        <taxon>Lamiaceae</taxon>
        <taxon>Nepetoideae</taxon>
        <taxon>Elsholtzieae</taxon>
        <taxon>Perilla</taxon>
    </lineage>
</organism>
<evidence type="ECO:0000313" key="9">
    <source>
        <dbReference type="Proteomes" id="UP001190926"/>
    </source>
</evidence>
<dbReference type="PANTHER" id="PTHR17039">
    <property type="entry name" value="U3 SMALL NUCLEOLAR RIBONUCLEOPROTEIN PROTEIN MPP10"/>
    <property type="match status" value="1"/>
</dbReference>
<dbReference type="AlphaFoldDB" id="A0AAD4JGR2"/>
<keyword evidence="3" id="KW-0698">rRNA processing</keyword>
<dbReference type="PANTHER" id="PTHR17039:SF0">
    <property type="entry name" value="U3 SMALL NUCLEOLAR RIBONUCLEOPROTEIN PROTEIN MPP10"/>
    <property type="match status" value="1"/>
</dbReference>
<comment type="subcellular location">
    <subcellularLocation>
        <location evidence="1">Nucleus</location>
        <location evidence="1">Nucleolus</location>
    </subcellularLocation>
</comment>
<dbReference type="GO" id="GO:0034457">
    <property type="term" value="C:Mpp10 complex"/>
    <property type="evidence" value="ECO:0007669"/>
    <property type="project" value="InterPro"/>
</dbReference>
<dbReference type="InterPro" id="IPR012173">
    <property type="entry name" value="Mpp10"/>
</dbReference>
<proteinExistence type="inferred from homology"/>
<dbReference type="GO" id="GO:0006364">
    <property type="term" value="P:rRNA processing"/>
    <property type="evidence" value="ECO:0007669"/>
    <property type="project" value="UniProtKB-KW"/>
</dbReference>
<keyword evidence="4" id="KW-0539">Nucleus</keyword>
<dbReference type="GO" id="GO:0005732">
    <property type="term" value="C:sno(s)RNA-containing ribonucleoprotein complex"/>
    <property type="evidence" value="ECO:0007669"/>
    <property type="project" value="InterPro"/>
</dbReference>
<evidence type="ECO:0000256" key="1">
    <source>
        <dbReference type="ARBA" id="ARBA00004604"/>
    </source>
</evidence>
<comment type="similarity">
    <text evidence="6">Belongs to the MPP10 family.</text>
</comment>
<evidence type="ECO:0000256" key="3">
    <source>
        <dbReference type="ARBA" id="ARBA00022552"/>
    </source>
</evidence>
<sequence length="134" mass="14745">MAPNDKIFKKELQLGNIRLAPCITALRYASAIMEGTWSLHLATGAAPLTVSDAAMLAPEEVFSGEKDIKEETKLTKADRKRRPKKKKFKAQSVRRMALKAQLSTLKKPDSGNLILSNPFHAALMKVSISISLDP</sequence>
<name>A0AAD4JGR2_PERFH</name>
<keyword evidence="2" id="KW-0690">Ribosome biogenesis</keyword>
<dbReference type="GO" id="GO:0032040">
    <property type="term" value="C:small-subunit processome"/>
    <property type="evidence" value="ECO:0007669"/>
    <property type="project" value="TreeGrafter"/>
</dbReference>
<comment type="caution">
    <text evidence="8">The sequence shown here is derived from an EMBL/GenBank/DDBJ whole genome shotgun (WGS) entry which is preliminary data.</text>
</comment>
<dbReference type="EMBL" id="SDAM02000058">
    <property type="protein sequence ID" value="KAH6833467.1"/>
    <property type="molecule type" value="Genomic_DNA"/>
</dbReference>
<accession>A0AAD4JGR2</accession>
<evidence type="ECO:0000313" key="8">
    <source>
        <dbReference type="EMBL" id="KAH6833467.1"/>
    </source>
</evidence>
<evidence type="ECO:0000256" key="4">
    <source>
        <dbReference type="ARBA" id="ARBA00023242"/>
    </source>
</evidence>
<reference evidence="8 9" key="1">
    <citation type="journal article" date="2021" name="Nat. Commun.">
        <title>Incipient diploidization of the medicinal plant Perilla within 10,000 years.</title>
        <authorList>
            <person name="Zhang Y."/>
            <person name="Shen Q."/>
            <person name="Leng L."/>
            <person name="Zhang D."/>
            <person name="Chen S."/>
            <person name="Shi Y."/>
            <person name="Ning Z."/>
            <person name="Chen S."/>
        </authorList>
    </citation>
    <scope>NUCLEOTIDE SEQUENCE [LARGE SCALE GENOMIC DNA]</scope>
    <source>
        <strain evidence="9">cv. PC099</strain>
    </source>
</reference>
<evidence type="ECO:0000256" key="5">
    <source>
        <dbReference type="ARBA" id="ARBA00023274"/>
    </source>
</evidence>
<keyword evidence="9" id="KW-1185">Reference proteome</keyword>
<feature type="compositionally biased region" description="Basic residues" evidence="7">
    <location>
        <begin position="78"/>
        <end position="89"/>
    </location>
</feature>
<gene>
    <name evidence="8" type="ORF">C2S53_012689</name>
</gene>
<evidence type="ECO:0000256" key="2">
    <source>
        <dbReference type="ARBA" id="ARBA00022517"/>
    </source>
</evidence>
<keyword evidence="5 8" id="KW-0687">Ribonucleoprotein</keyword>
<dbReference type="Pfam" id="PF04006">
    <property type="entry name" value="Mpp10"/>
    <property type="match status" value="1"/>
</dbReference>
<evidence type="ECO:0000256" key="7">
    <source>
        <dbReference type="SAM" id="MobiDB-lite"/>
    </source>
</evidence>
<protein>
    <submittedName>
        <fullName evidence="8">U3 small nucleolar ribonucleoprotein</fullName>
    </submittedName>
</protein>
<dbReference type="Proteomes" id="UP001190926">
    <property type="component" value="Unassembled WGS sequence"/>
</dbReference>
<evidence type="ECO:0000256" key="6">
    <source>
        <dbReference type="ARBA" id="ARBA00029455"/>
    </source>
</evidence>